<evidence type="ECO:0000259" key="2">
    <source>
        <dbReference type="PROSITE" id="PS50966"/>
    </source>
</evidence>
<proteinExistence type="predicted"/>
<organism evidence="3 4">
    <name type="scientific">Neodiprion lecontei</name>
    <name type="common">Redheaded pine sawfly</name>
    <dbReference type="NCBI Taxonomy" id="441921"/>
    <lineage>
        <taxon>Eukaryota</taxon>
        <taxon>Metazoa</taxon>
        <taxon>Ecdysozoa</taxon>
        <taxon>Arthropoda</taxon>
        <taxon>Hexapoda</taxon>
        <taxon>Insecta</taxon>
        <taxon>Pterygota</taxon>
        <taxon>Neoptera</taxon>
        <taxon>Endopterygota</taxon>
        <taxon>Hymenoptera</taxon>
        <taxon>Tenthredinoidea</taxon>
        <taxon>Diprionidae</taxon>
        <taxon>Diprioninae</taxon>
        <taxon>Neodiprion</taxon>
    </lineage>
</organism>
<dbReference type="InterPro" id="IPR011335">
    <property type="entry name" value="Restrct_endonuc-II-like"/>
</dbReference>
<feature type="domain" description="SWIM-type" evidence="2">
    <location>
        <begin position="83"/>
        <end position="122"/>
    </location>
</feature>
<protein>
    <submittedName>
        <fullName evidence="4">Uncharacterized protein LOC124295573</fullName>
    </submittedName>
</protein>
<keyword evidence="1" id="KW-0863">Zinc-finger</keyword>
<keyword evidence="1" id="KW-0479">Metal-binding</keyword>
<dbReference type="Proteomes" id="UP000829291">
    <property type="component" value="Chromosome 7"/>
</dbReference>
<dbReference type="InterPro" id="IPR007527">
    <property type="entry name" value="Znf_SWIM"/>
</dbReference>
<accession>A0ABM3GNW0</accession>
<dbReference type="PANTHER" id="PTHR39953:SF1">
    <property type="entry name" value="RE54151P"/>
    <property type="match status" value="1"/>
</dbReference>
<dbReference type="GeneID" id="124295573"/>
<reference evidence="4" key="1">
    <citation type="submission" date="2025-08" db="UniProtKB">
        <authorList>
            <consortium name="RefSeq"/>
        </authorList>
    </citation>
    <scope>IDENTIFICATION</scope>
    <source>
        <tissue evidence="4">Thorax and Abdomen</tissue>
    </source>
</reference>
<evidence type="ECO:0000256" key="1">
    <source>
        <dbReference type="PROSITE-ProRule" id="PRU00325"/>
    </source>
</evidence>
<dbReference type="PANTHER" id="PTHR39953">
    <property type="entry name" value="RE54151P"/>
    <property type="match status" value="1"/>
</dbReference>
<dbReference type="InterPro" id="IPR011604">
    <property type="entry name" value="PDDEXK-like_dom_sf"/>
</dbReference>
<dbReference type="Gene3D" id="3.90.320.10">
    <property type="match status" value="1"/>
</dbReference>
<dbReference type="InterPro" id="IPR019080">
    <property type="entry name" value="YqaJ_viral_recombinase"/>
</dbReference>
<keyword evidence="1" id="KW-0862">Zinc</keyword>
<evidence type="ECO:0000313" key="3">
    <source>
        <dbReference type="Proteomes" id="UP000829291"/>
    </source>
</evidence>
<dbReference type="PROSITE" id="PS50966">
    <property type="entry name" value="ZF_SWIM"/>
    <property type="match status" value="1"/>
</dbReference>
<dbReference type="SUPFAM" id="SSF52980">
    <property type="entry name" value="Restriction endonuclease-like"/>
    <property type="match status" value="1"/>
</dbReference>
<dbReference type="Pfam" id="PF09588">
    <property type="entry name" value="YqaJ"/>
    <property type="match status" value="1"/>
</dbReference>
<evidence type="ECO:0000313" key="4">
    <source>
        <dbReference type="RefSeq" id="XP_046601957.1"/>
    </source>
</evidence>
<gene>
    <name evidence="4" type="primary">LOC124295573</name>
</gene>
<sequence>MNIGFVKAQSDNLSKVTVLMVTEFFSESEYFDLAETSGVKARRAEREDYGDAAVGYVELRREGQFCAVRGRVCPEHRVNSKAYAVSIMVDEENESIKSVTCEDCAASASGCKHAIAVLMWVHRRSEETEPTATVCFWKKARFAQVASNVRSLKAKDMRQSKVQTELPDNTTFFKTLLDKMKKRQFDSQIFRYYIKTDSNNMDVESFLRFASDTMTEDRCNLARNETQNQSESKLWNELRMLKIRDTEAMERGRRLEKDVKLTEELLKTNIQDCGLLLDSRFPIIGASPDGVGNDFVVEIKCPMTCKAKSRYIKENNQVANKFMAQIQLQMFMKKVKKGFFCVATHDFETSQSIKLICVEYDEDLVLDLIEKVMGFWKENIYSLIFNAATG</sequence>
<dbReference type="RefSeq" id="XP_046601957.1">
    <property type="nucleotide sequence ID" value="XM_046746001.1"/>
</dbReference>
<keyword evidence="3" id="KW-1185">Reference proteome</keyword>
<name>A0ABM3GNW0_NEOLC</name>